<dbReference type="Gene3D" id="1.10.132.120">
    <property type="match status" value="1"/>
</dbReference>
<evidence type="ECO:0000256" key="4">
    <source>
        <dbReference type="ARBA" id="ARBA00023029"/>
    </source>
</evidence>
<accession>A0ABN5B4I4</accession>
<comment type="similarity">
    <text evidence="2">Belongs to the type IB topoisomerase family.</text>
</comment>
<evidence type="ECO:0000259" key="9">
    <source>
        <dbReference type="Pfam" id="PF21338"/>
    </source>
</evidence>
<organism evidence="10 11">
    <name type="scientific">Blastomonas fulva</name>
    <dbReference type="NCBI Taxonomy" id="1550728"/>
    <lineage>
        <taxon>Bacteria</taxon>
        <taxon>Pseudomonadati</taxon>
        <taxon>Pseudomonadota</taxon>
        <taxon>Alphaproteobacteria</taxon>
        <taxon>Sphingomonadales</taxon>
        <taxon>Sphingomonadaceae</taxon>
        <taxon>Blastomonas</taxon>
    </lineage>
</organism>
<dbReference type="InterPro" id="IPR014711">
    <property type="entry name" value="TopoI_cat_a-hlx-sub_euk"/>
</dbReference>
<sequence>MSYPPLRARRVRVSQIPAGPRIVGLRAWHRACGSHARGCAYSALDDARAASSSGGQQAGGQQRQQGGGRVDRVDKAARGDAAAVLDGGLIYTQDDAPGITRVRRGRGFSYHAPDGRLIRDAKTLTRIRMLAIPPAYQQVWICPKPNGHIQATGRDDRGRKQYRYHAAFRASQDEAKFARLAKFGAALPEMRERISADLRARSTSRRCVIATIVHLLDCTAIRIGNAPYAQQNRSYGLTTLRQRHVTLESSTIRFRFAGKGGKKWDVSLRDRRVARVLRGLQELPGQQLFGYLDGEDVRAVTSDDINAYLREIGGEDFSAKDFRTWCGTVTATTMLAELHQQEEPPAAAAAIKQAVLAASQALQNTPTICRKSYIHPAVLEAYDTDLARFAGMAIDDAENEVLALLLAAETRGKRGTNRQSKRG</sequence>
<dbReference type="PROSITE" id="PS52038">
    <property type="entry name" value="TOPO_IB_2"/>
    <property type="match status" value="1"/>
</dbReference>
<dbReference type="InterPro" id="IPR011010">
    <property type="entry name" value="DNA_brk_join_enz"/>
</dbReference>
<dbReference type="SUPFAM" id="SSF56349">
    <property type="entry name" value="DNA breaking-rejoining enzymes"/>
    <property type="match status" value="1"/>
</dbReference>
<evidence type="ECO:0000256" key="6">
    <source>
        <dbReference type="ARBA" id="ARBA00023235"/>
    </source>
</evidence>
<name>A0ABN5B4I4_9SPHN</name>
<keyword evidence="5" id="KW-0238">DNA-binding</keyword>
<dbReference type="InterPro" id="IPR001631">
    <property type="entry name" value="TopoI"/>
</dbReference>
<dbReference type="InterPro" id="IPR035447">
    <property type="entry name" value="DNA_topo_I_N_sf"/>
</dbReference>
<evidence type="ECO:0000313" key="11">
    <source>
        <dbReference type="Proteomes" id="UP000258016"/>
    </source>
</evidence>
<evidence type="ECO:0000256" key="2">
    <source>
        <dbReference type="ARBA" id="ARBA00006645"/>
    </source>
</evidence>
<dbReference type="Gene3D" id="3.90.15.10">
    <property type="entry name" value="Topoisomerase I, Chain A, domain 3"/>
    <property type="match status" value="1"/>
</dbReference>
<dbReference type="EMBL" id="CP020083">
    <property type="protein sequence ID" value="ASR51128.1"/>
    <property type="molecule type" value="Genomic_DNA"/>
</dbReference>
<proteinExistence type="inferred from homology"/>
<evidence type="ECO:0000256" key="1">
    <source>
        <dbReference type="ARBA" id="ARBA00000213"/>
    </source>
</evidence>
<comment type="catalytic activity">
    <reaction evidence="1">
        <text>ATP-independent breakage of single-stranded DNA, followed by passage and rejoining.</text>
        <dbReference type="EC" id="5.6.2.1"/>
    </reaction>
</comment>
<dbReference type="Pfam" id="PF21338">
    <property type="entry name" value="Top1B_N_bact"/>
    <property type="match status" value="1"/>
</dbReference>
<keyword evidence="6" id="KW-0413">Isomerase</keyword>
<evidence type="ECO:0000259" key="8">
    <source>
        <dbReference type="Pfam" id="PF01028"/>
    </source>
</evidence>
<reference evidence="10 11" key="1">
    <citation type="submission" date="2017-03" db="EMBL/GenBank/DDBJ databases">
        <title>Complete genome sequence of Blastomonas fulva degrading microcsystin LR.</title>
        <authorList>
            <person name="Lee H.-g."/>
            <person name="Jin L."/>
            <person name="oh H.-M."/>
        </authorList>
    </citation>
    <scope>NUCLEOTIDE SEQUENCE [LARGE SCALE GENOMIC DNA]</scope>
    <source>
        <strain evidence="10 11">T2</strain>
    </source>
</reference>
<dbReference type="PRINTS" id="PR00416">
    <property type="entry name" value="EUTPISMRASEI"/>
</dbReference>
<keyword evidence="11" id="KW-1185">Reference proteome</keyword>
<evidence type="ECO:0000256" key="3">
    <source>
        <dbReference type="ARBA" id="ARBA00012891"/>
    </source>
</evidence>
<dbReference type="InterPro" id="IPR013500">
    <property type="entry name" value="TopoI_cat_euk"/>
</dbReference>
<dbReference type="InterPro" id="IPR049331">
    <property type="entry name" value="Top1B_N_bact"/>
</dbReference>
<dbReference type="EC" id="5.6.2.1" evidence="3"/>
<dbReference type="Proteomes" id="UP000258016">
    <property type="component" value="Chromosome"/>
</dbReference>
<protein>
    <recommendedName>
        <fullName evidence="3">DNA topoisomerase</fullName>
        <ecNumber evidence="3">5.6.2.1</ecNumber>
    </recommendedName>
</protein>
<dbReference type="Gene3D" id="3.30.66.10">
    <property type="entry name" value="DNA topoisomerase I domain"/>
    <property type="match status" value="1"/>
</dbReference>
<dbReference type="Pfam" id="PF01028">
    <property type="entry name" value="Topoisom_I"/>
    <property type="match status" value="1"/>
</dbReference>
<feature type="domain" description="DNA topoisomerase IB N-terminal" evidence="9">
    <location>
        <begin position="107"/>
        <end position="155"/>
    </location>
</feature>
<feature type="compositionally biased region" description="Low complexity" evidence="7">
    <location>
        <begin position="50"/>
        <end position="64"/>
    </location>
</feature>
<gene>
    <name evidence="10" type="ORF">B5J99_06305</name>
</gene>
<keyword evidence="4" id="KW-0799">Topoisomerase</keyword>
<dbReference type="SUPFAM" id="SSF55869">
    <property type="entry name" value="DNA topoisomerase I domain"/>
    <property type="match status" value="1"/>
</dbReference>
<feature type="region of interest" description="Disordered" evidence="7">
    <location>
        <begin position="50"/>
        <end position="73"/>
    </location>
</feature>
<evidence type="ECO:0000256" key="7">
    <source>
        <dbReference type="SAM" id="MobiDB-lite"/>
    </source>
</evidence>
<evidence type="ECO:0000256" key="5">
    <source>
        <dbReference type="ARBA" id="ARBA00023125"/>
    </source>
</evidence>
<evidence type="ECO:0000313" key="10">
    <source>
        <dbReference type="EMBL" id="ASR51128.1"/>
    </source>
</evidence>
<feature type="domain" description="DNA topoisomerase I catalytic core eukaryotic-type" evidence="8">
    <location>
        <begin position="167"/>
        <end position="387"/>
    </location>
</feature>